<name>A0A7Y0Q6S9_9GAMM</name>
<evidence type="ECO:0000313" key="2">
    <source>
        <dbReference type="EMBL" id="NMP31728.1"/>
    </source>
</evidence>
<protein>
    <submittedName>
        <fullName evidence="2">Amino acid ABC transporter substrate-binding protein</fullName>
    </submittedName>
</protein>
<dbReference type="SUPFAM" id="SSF53850">
    <property type="entry name" value="Periplasmic binding protein-like II"/>
    <property type="match status" value="1"/>
</dbReference>
<comment type="caution">
    <text evidence="2">The sequence shown here is derived from an EMBL/GenBank/DDBJ whole genome shotgun (WGS) entry which is preliminary data.</text>
</comment>
<organism evidence="2 3">
    <name type="scientific">Thalassotalea algicola</name>
    <dbReference type="NCBI Taxonomy" id="2716224"/>
    <lineage>
        <taxon>Bacteria</taxon>
        <taxon>Pseudomonadati</taxon>
        <taxon>Pseudomonadota</taxon>
        <taxon>Gammaproteobacteria</taxon>
        <taxon>Alteromonadales</taxon>
        <taxon>Colwelliaceae</taxon>
        <taxon>Thalassotalea</taxon>
    </lineage>
</organism>
<evidence type="ECO:0000313" key="3">
    <source>
        <dbReference type="Proteomes" id="UP000568664"/>
    </source>
</evidence>
<gene>
    <name evidence="2" type="ORF">HII17_09150</name>
</gene>
<dbReference type="Gene3D" id="3.40.190.10">
    <property type="entry name" value="Periplasmic binding protein-like II"/>
    <property type="match status" value="1"/>
</dbReference>
<proteinExistence type="predicted"/>
<dbReference type="Proteomes" id="UP000568664">
    <property type="component" value="Unassembled WGS sequence"/>
</dbReference>
<feature type="chain" id="PRO_5031100555" evidence="1">
    <location>
        <begin position="25"/>
        <end position="223"/>
    </location>
</feature>
<keyword evidence="3" id="KW-1185">Reference proteome</keyword>
<evidence type="ECO:0000256" key="1">
    <source>
        <dbReference type="SAM" id="SignalP"/>
    </source>
</evidence>
<dbReference type="AlphaFoldDB" id="A0A7Y0Q6S9"/>
<feature type="signal peptide" evidence="1">
    <location>
        <begin position="1"/>
        <end position="24"/>
    </location>
</feature>
<reference evidence="2 3" key="1">
    <citation type="submission" date="2020-04" db="EMBL/GenBank/DDBJ databases">
        <title>Thalassotalea sp. M1531, isolated from the surface of marine red alga.</title>
        <authorList>
            <person name="Pang L."/>
            <person name="Lu D.-C."/>
        </authorList>
    </citation>
    <scope>NUCLEOTIDE SEQUENCE [LARGE SCALE GENOMIC DNA]</scope>
    <source>
        <strain evidence="2 3">M1531</strain>
    </source>
</reference>
<accession>A0A7Y0Q6S9</accession>
<dbReference type="RefSeq" id="WP_169075075.1">
    <property type="nucleotide sequence ID" value="NZ_JABBXH010000003.1"/>
</dbReference>
<keyword evidence="1" id="KW-0732">Signal</keyword>
<sequence>MFHFIRLILLFGYLSLSSYSVAYAKGQHIDVIAIEYPPFVTSAQDNYGFTFQLLSDYAQKHFIQEVKPLFLPPARAQMVIQSGKWCLSFYPPVDIEKRFFIPLSEQKVKLSLYRLREPTEFRWNSLEELKGKKVAILRSNQHGRVAKKYLEAGMKLVPVESISQGLNMLLYKRVDYWAAAEFVLDSLIVEETIRDKLQFAQTAIHEFPIGIFYNPDCAATLFK</sequence>
<dbReference type="EMBL" id="JABBXH010000003">
    <property type="protein sequence ID" value="NMP31728.1"/>
    <property type="molecule type" value="Genomic_DNA"/>
</dbReference>